<keyword evidence="2" id="KW-1185">Reference proteome</keyword>
<evidence type="ECO:0000313" key="2">
    <source>
        <dbReference type="Proteomes" id="UP000076761"/>
    </source>
</evidence>
<dbReference type="EMBL" id="KV425750">
    <property type="protein sequence ID" value="KZT17956.1"/>
    <property type="molecule type" value="Genomic_DNA"/>
</dbReference>
<protein>
    <submittedName>
        <fullName evidence="1">Uncharacterized protein</fullName>
    </submittedName>
</protein>
<reference evidence="1 2" key="1">
    <citation type="journal article" date="2016" name="Mol. Biol. Evol.">
        <title>Comparative Genomics of Early-Diverging Mushroom-Forming Fungi Provides Insights into the Origins of Lignocellulose Decay Capabilities.</title>
        <authorList>
            <person name="Nagy L.G."/>
            <person name="Riley R."/>
            <person name="Tritt A."/>
            <person name="Adam C."/>
            <person name="Daum C."/>
            <person name="Floudas D."/>
            <person name="Sun H."/>
            <person name="Yadav J.S."/>
            <person name="Pangilinan J."/>
            <person name="Larsson K.H."/>
            <person name="Matsuura K."/>
            <person name="Barry K."/>
            <person name="Labutti K."/>
            <person name="Kuo R."/>
            <person name="Ohm R.A."/>
            <person name="Bhattacharya S.S."/>
            <person name="Shirouzu T."/>
            <person name="Yoshinaga Y."/>
            <person name="Martin F.M."/>
            <person name="Grigoriev I.V."/>
            <person name="Hibbett D.S."/>
        </authorList>
    </citation>
    <scope>NUCLEOTIDE SEQUENCE [LARGE SCALE GENOMIC DNA]</scope>
    <source>
        <strain evidence="1 2">HHB14362 ss-1</strain>
    </source>
</reference>
<evidence type="ECO:0000313" key="1">
    <source>
        <dbReference type="EMBL" id="KZT17956.1"/>
    </source>
</evidence>
<accession>A0A165M6D2</accession>
<dbReference type="InParanoid" id="A0A165M6D2"/>
<dbReference type="AlphaFoldDB" id="A0A165M6D2"/>
<sequence length="107" mass="11769">MTQGCFHALDAINYTLSVSLLDMDVVVLAGTVPSKGLAASCPQESLPRWRPELVNATRRPSSFPDVFLRLSHCPHIHWQLNSSFTLAASVVHQALDEIEEDIVDLTA</sequence>
<organism evidence="1 2">
    <name type="scientific">Neolentinus lepideus HHB14362 ss-1</name>
    <dbReference type="NCBI Taxonomy" id="1314782"/>
    <lineage>
        <taxon>Eukaryota</taxon>
        <taxon>Fungi</taxon>
        <taxon>Dikarya</taxon>
        <taxon>Basidiomycota</taxon>
        <taxon>Agaricomycotina</taxon>
        <taxon>Agaricomycetes</taxon>
        <taxon>Gloeophyllales</taxon>
        <taxon>Gloeophyllaceae</taxon>
        <taxon>Neolentinus</taxon>
    </lineage>
</organism>
<dbReference type="Proteomes" id="UP000076761">
    <property type="component" value="Unassembled WGS sequence"/>
</dbReference>
<gene>
    <name evidence="1" type="ORF">NEOLEDRAFT_1184776</name>
</gene>
<proteinExistence type="predicted"/>
<name>A0A165M6D2_9AGAM</name>